<keyword evidence="3 7" id="KW-0547">Nucleotide-binding</keyword>
<evidence type="ECO:0000259" key="9">
    <source>
        <dbReference type="Pfam" id="PF19269"/>
    </source>
</evidence>
<protein>
    <recommendedName>
        <fullName evidence="7">Glutamate--tRNA ligase</fullName>
        <ecNumber evidence="7">6.1.1.17</ecNumber>
    </recommendedName>
    <alternativeName>
        <fullName evidence="7">Glutamyl-tRNA synthetase</fullName>
        <shortName evidence="7">GluRS</shortName>
    </alternativeName>
</protein>
<keyword evidence="6 7" id="KW-0030">Aminoacyl-tRNA synthetase</keyword>
<dbReference type="RefSeq" id="WP_041895290.1">
    <property type="nucleotide sequence ID" value="NZ_CP010086.2"/>
</dbReference>
<evidence type="ECO:0000256" key="1">
    <source>
        <dbReference type="ARBA" id="ARBA00007894"/>
    </source>
</evidence>
<sequence length="553" mass="63910">MSFEKLADMIFGNVEHTTEYYIEKYPKRNLKEGARVTRYAPSPTGFQHIGGVFAALINERLASQSEGVFYLRIEDTDQKREVEGAIEDTIATMHNFGMDFSEGMTGEETSKGEYGPYRQSQRAEIYNTFAKDLLIKGLAYPDFCTPEELAELRERQIANKITPGYYGEYAKFRNITEEEAIKRIENGEKYIIRLKSPGNPEKRVEFHDLIKGDISFPENNQDVVLIKGDGLPTYHFAHAIDDYLMRTTDVIRGEEWLSSLPIHVQLFEVLGFEAPRYAHIPTIMKQDGGSKRKLSKRKDAEAAVSYYKEVGFPVVTVIEYLLNIVNSTYEEWRAENPKADYHEFEVHLEKMGKSGALFDLVKLNDVSKDRIAAMKAADVYEYYVAWAKEFDAEMYKLVTENETMAKEIFNIDKEGPKPRKDFAKWDEVKDKIFYFFDELFYKESAEQIELPKGVTLEAAKEILETYKKEFKFDVESQEAWFDDLKEIGIRLGYCANRKEFKANPDQYKGMISDVAGAVRAALTHRTNSPDIYTIMQIIGEENTRNRFDKFLNI</sequence>
<dbReference type="PANTHER" id="PTHR43311:SF2">
    <property type="entry name" value="GLUTAMATE--TRNA LIGASE, MITOCHONDRIAL-RELATED"/>
    <property type="match status" value="1"/>
</dbReference>
<dbReference type="GO" id="GO:0005829">
    <property type="term" value="C:cytosol"/>
    <property type="evidence" value="ECO:0007669"/>
    <property type="project" value="TreeGrafter"/>
</dbReference>
<keyword evidence="7" id="KW-0963">Cytoplasm</keyword>
<dbReference type="InterPro" id="IPR008925">
    <property type="entry name" value="aa_tRNA-synth_I_cd-bd_sf"/>
</dbReference>
<dbReference type="InterPro" id="IPR004527">
    <property type="entry name" value="Glu-tRNA-ligase_bac/mito"/>
</dbReference>
<evidence type="ECO:0000256" key="5">
    <source>
        <dbReference type="ARBA" id="ARBA00022917"/>
    </source>
</evidence>
<evidence type="ECO:0000259" key="8">
    <source>
        <dbReference type="Pfam" id="PF00749"/>
    </source>
</evidence>
<keyword evidence="2 7" id="KW-0436">Ligase</keyword>
<dbReference type="Gene3D" id="3.40.50.620">
    <property type="entry name" value="HUPs"/>
    <property type="match status" value="1"/>
</dbReference>
<dbReference type="PRINTS" id="PR00987">
    <property type="entry name" value="TRNASYNTHGLU"/>
</dbReference>
<feature type="short sequence motif" description="'KMSKS' region" evidence="7">
    <location>
        <begin position="293"/>
        <end position="297"/>
    </location>
</feature>
<comment type="subunit">
    <text evidence="7">Monomer.</text>
</comment>
<dbReference type="SUPFAM" id="SSF52374">
    <property type="entry name" value="Nucleotidylyl transferase"/>
    <property type="match status" value="1"/>
</dbReference>
<keyword evidence="5 7" id="KW-0648">Protein biosynthesis</keyword>
<dbReference type="HAMAP" id="MF_00022">
    <property type="entry name" value="Glu_tRNA_synth_type1"/>
    <property type="match status" value="1"/>
</dbReference>
<keyword evidence="4 7" id="KW-0067">ATP-binding</keyword>
<dbReference type="OrthoDB" id="9807503at2"/>
<dbReference type="STRING" id="1520.LF65_01523"/>
<dbReference type="AlphaFoldDB" id="A0A0B5QJN3"/>
<comment type="caution">
    <text evidence="7">Lacks conserved residue(s) required for the propagation of feature annotation.</text>
</comment>
<dbReference type="InterPro" id="IPR014729">
    <property type="entry name" value="Rossmann-like_a/b/a_fold"/>
</dbReference>
<dbReference type="EMBL" id="CP010086">
    <property type="protein sequence ID" value="AJG98132.1"/>
    <property type="molecule type" value="Genomic_DNA"/>
</dbReference>
<comment type="subcellular location">
    <subcellularLocation>
        <location evidence="7">Cytoplasm</location>
    </subcellularLocation>
</comment>
<dbReference type="GO" id="GO:0004818">
    <property type="term" value="F:glutamate-tRNA ligase activity"/>
    <property type="evidence" value="ECO:0007669"/>
    <property type="project" value="UniProtKB-UniRule"/>
</dbReference>
<evidence type="ECO:0000313" key="11">
    <source>
        <dbReference type="Proteomes" id="UP000031866"/>
    </source>
</evidence>
<evidence type="ECO:0000256" key="7">
    <source>
        <dbReference type="HAMAP-Rule" id="MF_00022"/>
    </source>
</evidence>
<dbReference type="KEGG" id="cbei:LF65_01523"/>
<dbReference type="SUPFAM" id="SSF48163">
    <property type="entry name" value="An anticodon-binding domain of class I aminoacyl-tRNA synthetases"/>
    <property type="match status" value="1"/>
</dbReference>
<reference evidence="11" key="1">
    <citation type="submission" date="2014-12" db="EMBL/GenBank/DDBJ databases">
        <title>Genome sequence of Clostridium beijerinckii strain 59B.</title>
        <authorList>
            <person name="Little G.T."/>
            <person name="Minton N.P."/>
        </authorList>
    </citation>
    <scope>NUCLEOTIDE SEQUENCE [LARGE SCALE GENOMIC DNA]</scope>
    <source>
        <strain evidence="11">59B</strain>
    </source>
</reference>
<dbReference type="EC" id="6.1.1.17" evidence="7"/>
<dbReference type="InterPro" id="IPR045462">
    <property type="entry name" value="aa-tRNA-synth_I_cd-bd"/>
</dbReference>
<evidence type="ECO:0000313" key="10">
    <source>
        <dbReference type="EMBL" id="AJG98132.1"/>
    </source>
</evidence>
<dbReference type="GO" id="GO:0000049">
    <property type="term" value="F:tRNA binding"/>
    <property type="evidence" value="ECO:0007669"/>
    <property type="project" value="InterPro"/>
</dbReference>
<feature type="binding site" evidence="7">
    <location>
        <position position="296"/>
    </location>
    <ligand>
        <name>ATP</name>
        <dbReference type="ChEBI" id="CHEBI:30616"/>
    </ligand>
</feature>
<dbReference type="PANTHER" id="PTHR43311">
    <property type="entry name" value="GLUTAMATE--TRNA LIGASE"/>
    <property type="match status" value="1"/>
</dbReference>
<dbReference type="Pfam" id="PF19269">
    <property type="entry name" value="Anticodon_2"/>
    <property type="match status" value="1"/>
</dbReference>
<dbReference type="Pfam" id="PF00749">
    <property type="entry name" value="tRNA-synt_1c"/>
    <property type="match status" value="1"/>
</dbReference>
<organism evidence="10 11">
    <name type="scientific">Clostridium beijerinckii</name>
    <name type="common">Clostridium MP</name>
    <dbReference type="NCBI Taxonomy" id="1520"/>
    <lineage>
        <taxon>Bacteria</taxon>
        <taxon>Bacillati</taxon>
        <taxon>Bacillota</taxon>
        <taxon>Clostridia</taxon>
        <taxon>Eubacteriales</taxon>
        <taxon>Clostridiaceae</taxon>
        <taxon>Clostridium</taxon>
    </lineage>
</organism>
<name>A0A0B5QJN3_CLOBE</name>
<comment type="similarity">
    <text evidence="1 7">Belongs to the class-I aminoacyl-tRNA synthetase family. Glutamate--tRNA ligase type 1 subfamily.</text>
</comment>
<dbReference type="InterPro" id="IPR020058">
    <property type="entry name" value="Glu/Gln-tRNA-synth_Ib_cat-dom"/>
</dbReference>
<feature type="domain" description="Glutamyl/glutaminyl-tRNA synthetase class Ib catalytic" evidence="8">
    <location>
        <begin position="36"/>
        <end position="324"/>
    </location>
</feature>
<gene>
    <name evidence="7" type="primary">gltX</name>
    <name evidence="10" type="ORF">LF65_01523</name>
</gene>
<comment type="function">
    <text evidence="7">Catalyzes the attachment of glutamate to tRNA(Glu) in a two-step reaction: glutamate is first activated by ATP to form Glu-AMP and then transferred to the acceptor end of tRNA(Glu).</text>
</comment>
<evidence type="ECO:0000256" key="3">
    <source>
        <dbReference type="ARBA" id="ARBA00022741"/>
    </source>
</evidence>
<dbReference type="NCBIfam" id="TIGR00464">
    <property type="entry name" value="gltX_bact"/>
    <property type="match status" value="1"/>
</dbReference>
<evidence type="ECO:0000256" key="4">
    <source>
        <dbReference type="ARBA" id="ARBA00022840"/>
    </source>
</evidence>
<evidence type="ECO:0000256" key="2">
    <source>
        <dbReference type="ARBA" id="ARBA00022598"/>
    </source>
</evidence>
<evidence type="ECO:0000256" key="6">
    <source>
        <dbReference type="ARBA" id="ARBA00023146"/>
    </source>
</evidence>
<feature type="domain" description="Aminoacyl-tRNA synthetase class I anticodon-binding" evidence="9">
    <location>
        <begin position="512"/>
        <end position="550"/>
    </location>
</feature>
<feature type="short sequence motif" description="'HIGH' region" evidence="7">
    <location>
        <begin position="41"/>
        <end position="51"/>
    </location>
</feature>
<dbReference type="GO" id="GO:0005524">
    <property type="term" value="F:ATP binding"/>
    <property type="evidence" value="ECO:0007669"/>
    <property type="project" value="UniProtKB-UniRule"/>
</dbReference>
<dbReference type="InterPro" id="IPR049940">
    <property type="entry name" value="GluQ/Sye"/>
</dbReference>
<proteinExistence type="inferred from homology"/>
<dbReference type="InterPro" id="IPR000924">
    <property type="entry name" value="Glu/Gln-tRNA-synth"/>
</dbReference>
<dbReference type="GO" id="GO:0006424">
    <property type="term" value="P:glutamyl-tRNA aminoacylation"/>
    <property type="evidence" value="ECO:0007669"/>
    <property type="project" value="UniProtKB-UniRule"/>
</dbReference>
<dbReference type="InterPro" id="IPR020751">
    <property type="entry name" value="aa-tRNA-synth_I_codon-bd_sub2"/>
</dbReference>
<comment type="catalytic activity">
    <reaction evidence="7">
        <text>tRNA(Glu) + L-glutamate + ATP = L-glutamyl-tRNA(Glu) + AMP + diphosphate</text>
        <dbReference type="Rhea" id="RHEA:23540"/>
        <dbReference type="Rhea" id="RHEA-COMP:9663"/>
        <dbReference type="Rhea" id="RHEA-COMP:9680"/>
        <dbReference type="ChEBI" id="CHEBI:29985"/>
        <dbReference type="ChEBI" id="CHEBI:30616"/>
        <dbReference type="ChEBI" id="CHEBI:33019"/>
        <dbReference type="ChEBI" id="CHEBI:78442"/>
        <dbReference type="ChEBI" id="CHEBI:78520"/>
        <dbReference type="ChEBI" id="CHEBI:456215"/>
        <dbReference type="EC" id="6.1.1.17"/>
    </reaction>
</comment>
<accession>A0A0B5QJN3</accession>
<dbReference type="Proteomes" id="UP000031866">
    <property type="component" value="Chromosome"/>
</dbReference>
<dbReference type="Gene3D" id="1.10.10.350">
    <property type="match status" value="1"/>
</dbReference>